<dbReference type="Proteomes" id="UP001446871">
    <property type="component" value="Unassembled WGS sequence"/>
</dbReference>
<accession>A0ABR1UNM5</accession>
<gene>
    <name evidence="1" type="ORF">PG996_009423</name>
</gene>
<dbReference type="EMBL" id="JAQQWM010000006">
    <property type="protein sequence ID" value="KAK8059493.1"/>
    <property type="molecule type" value="Genomic_DNA"/>
</dbReference>
<evidence type="ECO:0000313" key="1">
    <source>
        <dbReference type="EMBL" id="KAK8059493.1"/>
    </source>
</evidence>
<comment type="caution">
    <text evidence="1">The sequence shown here is derived from an EMBL/GenBank/DDBJ whole genome shotgun (WGS) entry which is preliminary data.</text>
</comment>
<organism evidence="1 2">
    <name type="scientific">Apiospora saccharicola</name>
    <dbReference type="NCBI Taxonomy" id="335842"/>
    <lineage>
        <taxon>Eukaryota</taxon>
        <taxon>Fungi</taxon>
        <taxon>Dikarya</taxon>
        <taxon>Ascomycota</taxon>
        <taxon>Pezizomycotina</taxon>
        <taxon>Sordariomycetes</taxon>
        <taxon>Xylariomycetidae</taxon>
        <taxon>Amphisphaeriales</taxon>
        <taxon>Apiosporaceae</taxon>
        <taxon>Apiospora</taxon>
    </lineage>
</organism>
<evidence type="ECO:0000313" key="2">
    <source>
        <dbReference type="Proteomes" id="UP001446871"/>
    </source>
</evidence>
<name>A0ABR1UNM5_9PEZI</name>
<proteinExistence type="predicted"/>
<protein>
    <recommendedName>
        <fullName evidence="3">Heterokaryon incompatibility domain-containing protein</fullName>
    </recommendedName>
</protein>
<evidence type="ECO:0008006" key="3">
    <source>
        <dbReference type="Google" id="ProtNLM"/>
    </source>
</evidence>
<sequence>MASVGKIQGAFASLSNENTAALININLDFSVYRCTPSPEFLPIGPTLTVRRREEAESGQVHKTVCTLGFLFREILPDAAAVFGAYGQRASEIMTQPDINPQGAASDGPFQSYIGADGTSIWAAATSSDASIAVHLLACVLARAFHAKDATSIWVELISERKKEIDAIEEHKLFSPYTYAASKQSISRDEIATFDASARAWLRRADIATNWEKHQFLLVVKNIKLPYSLGPTYSNVISTWIQSLKVMNNLLKNLPQEAADRSVLLAISSWHMYPDLLVFQDQTRNIPFKDRLFPPSAVLSLGLEYNSGPQHEPMRWSLALSHLRYYGTVRVESCEDKPRITIDQLWFVALGCLFRSWKINVSQFRATIEWLKELGDLLSSRPDGRVPEVGPIRSFCQAGKNFASLDKSDQDMGMSWVKFGWRRGEQFLGQGHTYPCPYFGLRDLRVLRALDQENDIDKGITYQRNLLSEHQSHGRQVIVSYTAEFGSGIVYFECATTRTSALHRWIYLMTPDFEMTTQYIEELEKRRQHIRELGEQCDIIYDRLSMPRVYGNILSWRNPPSETSRDKSEELHFKEVTTGNVSRESDGFAIWIQDDGNSRWIDEIDVLSLALEESHEADFEILKNPKHAQGVMALLRSLIEPEQTASPRPTASQQTSKRRKFGGVHYEHSHGLVLNLTARTSAPYILMAENKRLSLDWTRSVLALDIATALYSGLPGALISSQVVEMELHKASWLPNGLLATNRQAYIHDIIQTPADEWLKQMGRTNTFGCIAMFETGRFNINLQHLEEVVALCNEDSIFVAGILLSDPCHGNPFGVTGARSPAFSRQHRKGWPSSLGFPLEPRIRPKTNNPLLVEHKVYDGKSANHFEGVSFHLSFTEWKAALNWENTGEIDQEVFLVESVLSVQQNGQWVGDIDVLNLEKSPPDIFLSDCHEACTEEESPDFEEMVSIDCWDEVLDPPPAIGVFRAKKNWIARLAVAAILTQQDLGHALSLISRNL</sequence>
<keyword evidence="2" id="KW-1185">Reference proteome</keyword>
<reference evidence="1 2" key="1">
    <citation type="submission" date="2023-01" db="EMBL/GenBank/DDBJ databases">
        <title>Analysis of 21 Apiospora genomes using comparative genomics revels a genus with tremendous synthesis potential of carbohydrate active enzymes and secondary metabolites.</title>
        <authorList>
            <person name="Sorensen T."/>
        </authorList>
    </citation>
    <scope>NUCLEOTIDE SEQUENCE [LARGE SCALE GENOMIC DNA]</scope>
    <source>
        <strain evidence="1 2">CBS 83171</strain>
    </source>
</reference>